<sequence length="244" mass="26923">MKAEPDSRTVQGKDVKFSVDDFETVRTTAWEGVRNAEARNLMKEMAVGDQVLFYHSNCKNPGVAAFAEVSKEAYPDYTAWDPAHPYYDPKTDEANPKWYMVDVTFKARTEHFIPLSLLKQIASNQPDSEPPSDVAYIGKDGISAIKEMALVSRGRLSVQRVEEATWAVIEKLAKGGGWDESGKAGKVGKPKPPKPAAEQAKNGEEDVETSSGVNSKGSTVKKRKATAEDNEESKSLRRSTRARK</sequence>
<reference evidence="5 6" key="1">
    <citation type="submission" date="2019-02" db="EMBL/GenBank/DDBJ databases">
        <title>Genome sequencing of the rare red list fungi Phlebia centrifuga.</title>
        <authorList>
            <person name="Buettner E."/>
            <person name="Kellner H."/>
        </authorList>
    </citation>
    <scope>NUCLEOTIDE SEQUENCE [LARGE SCALE GENOMIC DNA]</scope>
    <source>
        <strain evidence="5 6">DSM 108282</strain>
    </source>
</reference>
<dbReference type="PANTHER" id="PTHR14087:SF7">
    <property type="entry name" value="THYMOCYTE NUCLEAR PROTEIN 1"/>
    <property type="match status" value="1"/>
</dbReference>
<evidence type="ECO:0000259" key="4">
    <source>
        <dbReference type="Pfam" id="PF01878"/>
    </source>
</evidence>
<feature type="domain" description="EVE" evidence="4">
    <location>
        <begin position="7"/>
        <end position="171"/>
    </location>
</feature>
<gene>
    <name evidence="5" type="ORF">EW026_g4524</name>
</gene>
<comment type="caution">
    <text evidence="5">The sequence shown here is derived from an EMBL/GenBank/DDBJ whole genome shotgun (WGS) entry which is preliminary data.</text>
</comment>
<comment type="subcellular location">
    <subcellularLocation>
        <location evidence="1">Nucleus</location>
    </subcellularLocation>
</comment>
<protein>
    <recommendedName>
        <fullName evidence="4">EVE domain-containing protein</fullName>
    </recommendedName>
</protein>
<feature type="region of interest" description="Disordered" evidence="3">
    <location>
        <begin position="177"/>
        <end position="244"/>
    </location>
</feature>
<dbReference type="PANTHER" id="PTHR14087">
    <property type="entry name" value="THYMOCYTE NUCLEAR PROTEIN 1"/>
    <property type="match status" value="1"/>
</dbReference>
<dbReference type="InterPro" id="IPR015947">
    <property type="entry name" value="PUA-like_sf"/>
</dbReference>
<dbReference type="FunFam" id="3.10.590.10:FF:000006">
    <property type="entry name" value="Chromosome 7, whole genome shotgun sequence"/>
    <property type="match status" value="1"/>
</dbReference>
<proteinExistence type="predicted"/>
<organism evidence="5 6">
    <name type="scientific">Hermanssonia centrifuga</name>
    <dbReference type="NCBI Taxonomy" id="98765"/>
    <lineage>
        <taxon>Eukaryota</taxon>
        <taxon>Fungi</taxon>
        <taxon>Dikarya</taxon>
        <taxon>Basidiomycota</taxon>
        <taxon>Agaricomycotina</taxon>
        <taxon>Agaricomycetes</taxon>
        <taxon>Polyporales</taxon>
        <taxon>Meruliaceae</taxon>
        <taxon>Hermanssonia</taxon>
    </lineage>
</organism>
<dbReference type="InterPro" id="IPR002740">
    <property type="entry name" value="EVE_domain"/>
</dbReference>
<keyword evidence="6" id="KW-1185">Reference proteome</keyword>
<dbReference type="CDD" id="cd21133">
    <property type="entry name" value="EVE"/>
    <property type="match status" value="1"/>
</dbReference>
<dbReference type="Pfam" id="PF01878">
    <property type="entry name" value="EVE"/>
    <property type="match status" value="1"/>
</dbReference>
<dbReference type="Proteomes" id="UP000309038">
    <property type="component" value="Unassembled WGS sequence"/>
</dbReference>
<dbReference type="EMBL" id="SGPJ01000165">
    <property type="protein sequence ID" value="THG97476.1"/>
    <property type="molecule type" value="Genomic_DNA"/>
</dbReference>
<evidence type="ECO:0000256" key="2">
    <source>
        <dbReference type="ARBA" id="ARBA00023242"/>
    </source>
</evidence>
<dbReference type="GO" id="GO:0005634">
    <property type="term" value="C:nucleus"/>
    <property type="evidence" value="ECO:0007669"/>
    <property type="project" value="UniProtKB-SubCell"/>
</dbReference>
<evidence type="ECO:0000256" key="1">
    <source>
        <dbReference type="ARBA" id="ARBA00004123"/>
    </source>
</evidence>
<keyword evidence="2" id="KW-0539">Nucleus</keyword>
<evidence type="ECO:0000313" key="6">
    <source>
        <dbReference type="Proteomes" id="UP000309038"/>
    </source>
</evidence>
<dbReference type="SUPFAM" id="SSF88697">
    <property type="entry name" value="PUA domain-like"/>
    <property type="match status" value="1"/>
</dbReference>
<evidence type="ECO:0000313" key="5">
    <source>
        <dbReference type="EMBL" id="THG97476.1"/>
    </source>
</evidence>
<accession>A0A4S4KHM1</accession>
<dbReference type="InterPro" id="IPR047197">
    <property type="entry name" value="THYN1-like_EVE"/>
</dbReference>
<feature type="compositionally biased region" description="Polar residues" evidence="3">
    <location>
        <begin position="209"/>
        <end position="218"/>
    </location>
</feature>
<dbReference type="Gene3D" id="3.10.590.10">
    <property type="entry name" value="ph1033 like domains"/>
    <property type="match status" value="1"/>
</dbReference>
<name>A0A4S4KHM1_9APHY</name>
<evidence type="ECO:0000256" key="3">
    <source>
        <dbReference type="SAM" id="MobiDB-lite"/>
    </source>
</evidence>
<dbReference type="AlphaFoldDB" id="A0A4S4KHM1"/>
<dbReference type="InterPro" id="IPR052181">
    <property type="entry name" value="5hmC_binding"/>
</dbReference>